<keyword evidence="3" id="KW-0520">NAD</keyword>
<dbReference type="GO" id="GO:0006388">
    <property type="term" value="P:tRNA splicing, via endonucleolytic cleavage and ligation"/>
    <property type="evidence" value="ECO:0007669"/>
    <property type="project" value="TreeGrafter"/>
</dbReference>
<dbReference type="InterPro" id="IPR042081">
    <property type="entry name" value="RNA_2'-PTrans_C"/>
</dbReference>
<evidence type="ECO:0000256" key="1">
    <source>
        <dbReference type="ARBA" id="ARBA00009836"/>
    </source>
</evidence>
<dbReference type="Proteomes" id="UP000054928">
    <property type="component" value="Unassembled WGS sequence"/>
</dbReference>
<keyword evidence="5" id="KW-1185">Reference proteome</keyword>
<dbReference type="GeneID" id="36398256"/>
<keyword evidence="2" id="KW-0808">Transferase</keyword>
<organism evidence="4 5">
    <name type="scientific">Plasmopara halstedii</name>
    <name type="common">Downy mildew of sunflower</name>
    <dbReference type="NCBI Taxonomy" id="4781"/>
    <lineage>
        <taxon>Eukaryota</taxon>
        <taxon>Sar</taxon>
        <taxon>Stramenopiles</taxon>
        <taxon>Oomycota</taxon>
        <taxon>Peronosporomycetes</taxon>
        <taxon>Peronosporales</taxon>
        <taxon>Peronosporaceae</taxon>
        <taxon>Plasmopara</taxon>
    </lineage>
</organism>
<dbReference type="PANTHER" id="PTHR12684:SF2">
    <property type="entry name" value="TRNA 2'-PHOSPHOTRANSFERASE 1"/>
    <property type="match status" value="1"/>
</dbReference>
<dbReference type="Gene3D" id="3.20.170.30">
    <property type="match status" value="1"/>
</dbReference>
<dbReference type="PANTHER" id="PTHR12684">
    <property type="entry name" value="PUTATIVE PHOSPHOTRANSFERASE"/>
    <property type="match status" value="1"/>
</dbReference>
<dbReference type="GO" id="GO:0000215">
    <property type="term" value="F:tRNA 2'-phosphotransferase activity"/>
    <property type="evidence" value="ECO:0007669"/>
    <property type="project" value="TreeGrafter"/>
</dbReference>
<reference evidence="5" key="1">
    <citation type="submission" date="2014-09" db="EMBL/GenBank/DDBJ databases">
        <authorList>
            <person name="Sharma Rahul"/>
            <person name="Thines Marco"/>
        </authorList>
    </citation>
    <scope>NUCLEOTIDE SEQUENCE [LARGE SCALE GENOMIC DNA]</scope>
</reference>
<evidence type="ECO:0000313" key="4">
    <source>
        <dbReference type="EMBL" id="CEG46600.1"/>
    </source>
</evidence>
<evidence type="ECO:0000313" key="5">
    <source>
        <dbReference type="Proteomes" id="UP000054928"/>
    </source>
</evidence>
<dbReference type="InterPro" id="IPR002745">
    <property type="entry name" value="Ptrans_KptA/Tpt1"/>
</dbReference>
<dbReference type="STRING" id="4781.A0A0P1B026"/>
<name>A0A0P1B026_PLAHL</name>
<accession>A0A0P1B026</accession>
<protein>
    <submittedName>
        <fullName evidence="4">Rna 2-tpt1 family protein</fullName>
    </submittedName>
</protein>
<proteinExistence type="inferred from homology"/>
<dbReference type="AlphaFoldDB" id="A0A0P1B026"/>
<dbReference type="OrthoDB" id="419694at2759"/>
<evidence type="ECO:0000256" key="3">
    <source>
        <dbReference type="ARBA" id="ARBA00023027"/>
    </source>
</evidence>
<dbReference type="Pfam" id="PF01885">
    <property type="entry name" value="PTS_2-RNA"/>
    <property type="match status" value="1"/>
</dbReference>
<sequence>MHCVMSFTEQQVEDVVRTNVQDKDLLTPIEDPYAVQKCVHGTYLKNWESIWNLGLCKMQRNHIHFAENEVVDDQV</sequence>
<dbReference type="EMBL" id="CCYD01002089">
    <property type="protein sequence ID" value="CEG46600.1"/>
    <property type="molecule type" value="Genomic_DNA"/>
</dbReference>
<dbReference type="SUPFAM" id="SSF56399">
    <property type="entry name" value="ADP-ribosylation"/>
    <property type="match status" value="1"/>
</dbReference>
<dbReference type="RefSeq" id="XP_024582969.1">
    <property type="nucleotide sequence ID" value="XM_024717474.1"/>
</dbReference>
<comment type="similarity">
    <text evidence="1">Belongs to the KptA/TPT1 family.</text>
</comment>
<evidence type="ECO:0000256" key="2">
    <source>
        <dbReference type="ARBA" id="ARBA00022679"/>
    </source>
</evidence>